<dbReference type="EMBL" id="BAAAQQ010000013">
    <property type="protein sequence ID" value="GAA2131035.1"/>
    <property type="molecule type" value="Genomic_DNA"/>
</dbReference>
<keyword evidence="1" id="KW-0472">Membrane</keyword>
<keyword evidence="1" id="KW-0812">Transmembrane</keyword>
<accession>A0ABN2YQN5</accession>
<dbReference type="Proteomes" id="UP001500575">
    <property type="component" value="Unassembled WGS sequence"/>
</dbReference>
<keyword evidence="3" id="KW-1185">Reference proteome</keyword>
<dbReference type="InterPro" id="IPR025333">
    <property type="entry name" value="DUF4239"/>
</dbReference>
<evidence type="ECO:0008006" key="4">
    <source>
        <dbReference type="Google" id="ProtNLM"/>
    </source>
</evidence>
<feature type="transmembrane region" description="Helical" evidence="1">
    <location>
        <begin position="5"/>
        <end position="23"/>
    </location>
</feature>
<feature type="transmembrane region" description="Helical" evidence="1">
    <location>
        <begin position="205"/>
        <end position="229"/>
    </location>
</feature>
<gene>
    <name evidence="2" type="ORF">GCM10009843_34150</name>
</gene>
<protein>
    <recommendedName>
        <fullName evidence="4">DUF4239 domain-containing protein</fullName>
    </recommendedName>
</protein>
<keyword evidence="1" id="KW-1133">Transmembrane helix</keyword>
<evidence type="ECO:0000313" key="2">
    <source>
        <dbReference type="EMBL" id="GAA2131035.1"/>
    </source>
</evidence>
<name>A0ABN2YQN5_9ACTN</name>
<evidence type="ECO:0000256" key="1">
    <source>
        <dbReference type="SAM" id="Phobius"/>
    </source>
</evidence>
<feature type="transmembrane region" description="Helical" evidence="1">
    <location>
        <begin position="43"/>
        <end position="63"/>
    </location>
</feature>
<dbReference type="RefSeq" id="WP_344305024.1">
    <property type="nucleotide sequence ID" value="NZ_BAAAQQ010000013.1"/>
</dbReference>
<organism evidence="2 3">
    <name type="scientific">Nocardioides bigeumensis</name>
    <dbReference type="NCBI Taxonomy" id="433657"/>
    <lineage>
        <taxon>Bacteria</taxon>
        <taxon>Bacillati</taxon>
        <taxon>Actinomycetota</taxon>
        <taxon>Actinomycetes</taxon>
        <taxon>Propionibacteriales</taxon>
        <taxon>Nocardioidaceae</taxon>
        <taxon>Nocardioides</taxon>
    </lineage>
</organism>
<evidence type="ECO:0000313" key="3">
    <source>
        <dbReference type="Proteomes" id="UP001500575"/>
    </source>
</evidence>
<comment type="caution">
    <text evidence="2">The sequence shown here is derived from an EMBL/GenBank/DDBJ whole genome shotgun (WGS) entry which is preliminary data.</text>
</comment>
<dbReference type="Pfam" id="PF14023">
    <property type="entry name" value="Bestrophin-like"/>
    <property type="match status" value="1"/>
</dbReference>
<reference evidence="2 3" key="1">
    <citation type="journal article" date="2019" name="Int. J. Syst. Evol. Microbiol.">
        <title>The Global Catalogue of Microorganisms (GCM) 10K type strain sequencing project: providing services to taxonomists for standard genome sequencing and annotation.</title>
        <authorList>
            <consortium name="The Broad Institute Genomics Platform"/>
            <consortium name="The Broad Institute Genome Sequencing Center for Infectious Disease"/>
            <person name="Wu L."/>
            <person name="Ma J."/>
        </authorList>
    </citation>
    <scope>NUCLEOTIDE SEQUENCE [LARGE SCALE GENOMIC DNA]</scope>
    <source>
        <strain evidence="2 3">JCM 16021</strain>
    </source>
</reference>
<feature type="transmembrane region" description="Helical" evidence="1">
    <location>
        <begin position="175"/>
        <end position="199"/>
    </location>
</feature>
<proteinExistence type="predicted"/>
<sequence length="274" mass="29830">MLFVSLGVIVGSTLLVGVVAYFYRRRLAPPGGVFSGIESADGIFGVVGTGFAVLLGFVIFASFGSYQAARDYAGEEAVAMRQLASTAGFFHAADRDELRRSIVCYGRAVSEQEWALMADERESADVEYWIRDVDLTAQQMPNETNRDGAALEHWLAMGEERQDARRGRLTEGRPFIPGLVWAVLWILTLSVLGFQLMFVDPRAPVVGQLAAMMATTATLVSAVVLVWVLDRPFNDRGVQIAPFRVEAASDAVLTQLEADTADPDLPCDEAGHPL</sequence>